<reference evidence="2" key="1">
    <citation type="journal article" date="2019" name="Sci. Rep.">
        <title>Draft genome of Tanacetum cinerariifolium, the natural source of mosquito coil.</title>
        <authorList>
            <person name="Yamashiro T."/>
            <person name="Shiraishi A."/>
            <person name="Satake H."/>
            <person name="Nakayama K."/>
        </authorList>
    </citation>
    <scope>NUCLEOTIDE SEQUENCE</scope>
</reference>
<dbReference type="EMBL" id="BKCJ010005900">
    <property type="protein sequence ID" value="GEU69244.1"/>
    <property type="molecule type" value="Genomic_DNA"/>
</dbReference>
<dbReference type="PANTHER" id="PTHR10775:SF180">
    <property type="entry name" value="TRANSPOSON, EN_SPM-LIKE, TRANSPOSASE-ASSOCIATED DOMAIN PROTEIN-RELATED"/>
    <property type="match status" value="1"/>
</dbReference>
<dbReference type="InterPro" id="IPR036875">
    <property type="entry name" value="Znf_CCHC_sf"/>
</dbReference>
<evidence type="ECO:0000313" key="2">
    <source>
        <dbReference type="EMBL" id="GEU69244.1"/>
    </source>
</evidence>
<dbReference type="AlphaFoldDB" id="A0A6L2M9L3"/>
<organism evidence="2">
    <name type="scientific">Tanacetum cinerariifolium</name>
    <name type="common">Dalmatian daisy</name>
    <name type="synonym">Chrysanthemum cinerariifolium</name>
    <dbReference type="NCBI Taxonomy" id="118510"/>
    <lineage>
        <taxon>Eukaryota</taxon>
        <taxon>Viridiplantae</taxon>
        <taxon>Streptophyta</taxon>
        <taxon>Embryophyta</taxon>
        <taxon>Tracheophyta</taxon>
        <taxon>Spermatophyta</taxon>
        <taxon>Magnoliopsida</taxon>
        <taxon>eudicotyledons</taxon>
        <taxon>Gunneridae</taxon>
        <taxon>Pentapetalae</taxon>
        <taxon>asterids</taxon>
        <taxon>campanulids</taxon>
        <taxon>Asterales</taxon>
        <taxon>Asteraceae</taxon>
        <taxon>Asteroideae</taxon>
        <taxon>Anthemideae</taxon>
        <taxon>Anthemidinae</taxon>
        <taxon>Tanacetum</taxon>
    </lineage>
</organism>
<name>A0A6L2M9L3_TANCI</name>
<dbReference type="GO" id="GO:0008270">
    <property type="term" value="F:zinc ion binding"/>
    <property type="evidence" value="ECO:0007669"/>
    <property type="project" value="InterPro"/>
</dbReference>
<proteinExistence type="predicted"/>
<comment type="caution">
    <text evidence="2">The sequence shown here is derived from an EMBL/GenBank/DDBJ whole genome shotgun (WGS) entry which is preliminary data.</text>
</comment>
<evidence type="ECO:0000256" key="1">
    <source>
        <dbReference type="SAM" id="MobiDB-lite"/>
    </source>
</evidence>
<dbReference type="GO" id="GO:0003676">
    <property type="term" value="F:nucleic acid binding"/>
    <property type="evidence" value="ECO:0007669"/>
    <property type="project" value="InterPro"/>
</dbReference>
<dbReference type="SUPFAM" id="SSF57756">
    <property type="entry name" value="Retrovirus zinc finger-like domains"/>
    <property type="match status" value="1"/>
</dbReference>
<protein>
    <submittedName>
        <fullName evidence="2">Ribonuclease H-like domain-containing protein</fullName>
    </submittedName>
</protein>
<accession>A0A6L2M9L3</accession>
<gene>
    <name evidence="2" type="ORF">Tci_041222</name>
</gene>
<feature type="compositionally biased region" description="Basic and acidic residues" evidence="1">
    <location>
        <begin position="418"/>
        <end position="438"/>
    </location>
</feature>
<dbReference type="PANTHER" id="PTHR10775">
    <property type="entry name" value="OS08G0208400 PROTEIN"/>
    <property type="match status" value="1"/>
</dbReference>
<dbReference type="Pfam" id="PF14223">
    <property type="entry name" value="Retrotran_gag_2"/>
    <property type="match status" value="1"/>
</dbReference>
<sequence>MVNATKQSFDEDDLAKFQELLLDAEKPLYKGCPDFKKLSVIVKLLNLKGKYGASDKFFTELLGLLKKMLPTEKNVCESLVRTLLNDPRKTKDGMNARLDMAELGIKPELFARQEEDKTTLPSAVDLDLSRLAITLKQEVIKKGNGPVQVSTDTNGQIKVLPPKTAEEILARERERKAMTTLLMAIPEDHLAKFHKMTDAKEMWEAIKSRFGRNDESKKLKYLLKQQFKSFYVSNSEGLHKGYDRFQSFLSQLETHSASVSIEDANQKFLSSLPSSWFQISLIMRTKTGVDTLSFNDLYNNLRVFESDVKGSTGSSSSTHNVAFLSSENTSSTNEVNTAYDHEDLEQLDEFDLEEIDLKWQVTMISMRLKKFYKKIGRKLHFDATEPIGFEKNKVECFNCHNTWHFARECKSKGNQNSRRRDAGNTGHKAKDNGRRPAK</sequence>
<feature type="region of interest" description="Disordered" evidence="1">
    <location>
        <begin position="410"/>
        <end position="438"/>
    </location>
</feature>